<reference evidence="2" key="1">
    <citation type="submission" date="2021-01" db="EMBL/GenBank/DDBJ databases">
        <authorList>
            <consortium name="Genoscope - CEA"/>
            <person name="William W."/>
        </authorList>
    </citation>
    <scope>NUCLEOTIDE SEQUENCE</scope>
</reference>
<accession>A0A8S1MS06</accession>
<comment type="caution">
    <text evidence="2">The sequence shown here is derived from an EMBL/GenBank/DDBJ whole genome shotgun (WGS) entry which is preliminary data.</text>
</comment>
<dbReference type="Proteomes" id="UP000688137">
    <property type="component" value="Unassembled WGS sequence"/>
</dbReference>
<evidence type="ECO:0000313" key="3">
    <source>
        <dbReference type="Proteomes" id="UP000688137"/>
    </source>
</evidence>
<name>A0A8S1MS06_PARPR</name>
<proteinExistence type="predicted"/>
<dbReference type="EMBL" id="CAJJDM010000070">
    <property type="protein sequence ID" value="CAD8082102.1"/>
    <property type="molecule type" value="Genomic_DNA"/>
</dbReference>
<dbReference type="OMA" id="QYQDAYL"/>
<dbReference type="AlphaFoldDB" id="A0A8S1MS06"/>
<evidence type="ECO:0000256" key="1">
    <source>
        <dbReference type="SAM" id="Coils"/>
    </source>
</evidence>
<keyword evidence="1" id="KW-0175">Coiled coil</keyword>
<feature type="coiled-coil region" evidence="1">
    <location>
        <begin position="49"/>
        <end position="174"/>
    </location>
</feature>
<evidence type="ECO:0000313" key="2">
    <source>
        <dbReference type="EMBL" id="CAD8082102.1"/>
    </source>
</evidence>
<keyword evidence="3" id="KW-1185">Reference proteome</keyword>
<sequence length="214" mass="25800">MFYKTVSDKKCTPSPLRKCSQYHIPNTYFSTMKQPIERSFEPIEKQKTLTDEQQEIQKLNQIIEQMKDENTKLRSALQQQNQQFLYETQQLNQQIVNMQLEQQSLKQSLIDRTQQNNKMIQYIEELSNQHKNLQIQYQDAYLQLQQAEIYNNQIMLLQKELKGKEDEIEILKNELQIPTKINTEQSENQLIFDFLKNVKQQYTDDECRSLYLYD</sequence>
<protein>
    <submittedName>
        <fullName evidence="2">Uncharacterized protein</fullName>
    </submittedName>
</protein>
<organism evidence="2 3">
    <name type="scientific">Paramecium primaurelia</name>
    <dbReference type="NCBI Taxonomy" id="5886"/>
    <lineage>
        <taxon>Eukaryota</taxon>
        <taxon>Sar</taxon>
        <taxon>Alveolata</taxon>
        <taxon>Ciliophora</taxon>
        <taxon>Intramacronucleata</taxon>
        <taxon>Oligohymenophorea</taxon>
        <taxon>Peniculida</taxon>
        <taxon>Parameciidae</taxon>
        <taxon>Paramecium</taxon>
    </lineage>
</organism>
<gene>
    <name evidence="2" type="ORF">PPRIM_AZ9-3.1.T0670085</name>
</gene>